<evidence type="ECO:0008006" key="5">
    <source>
        <dbReference type="Google" id="ProtNLM"/>
    </source>
</evidence>
<comment type="caution">
    <text evidence="1">The sequence shown here is derived from an EMBL/GenBank/DDBJ whole genome shotgun (WGS) entry which is preliminary data.</text>
</comment>
<evidence type="ECO:0000313" key="2">
    <source>
        <dbReference type="EMBL" id="CAF1165807.1"/>
    </source>
</evidence>
<dbReference type="OrthoDB" id="10279213at2759"/>
<dbReference type="AlphaFoldDB" id="A0A814IDV6"/>
<evidence type="ECO:0000313" key="1">
    <source>
        <dbReference type="EMBL" id="CAF1021513.1"/>
    </source>
</evidence>
<keyword evidence="3" id="KW-1185">Reference proteome</keyword>
<dbReference type="Proteomes" id="UP000663828">
    <property type="component" value="Unassembled WGS sequence"/>
</dbReference>
<dbReference type="InterPro" id="IPR013320">
    <property type="entry name" value="ConA-like_dom_sf"/>
</dbReference>
<reference evidence="1" key="1">
    <citation type="submission" date="2021-02" db="EMBL/GenBank/DDBJ databases">
        <authorList>
            <person name="Nowell W R."/>
        </authorList>
    </citation>
    <scope>NUCLEOTIDE SEQUENCE</scope>
</reference>
<sequence length="244" mass="27059">MASVTSLCRWLFQEPPGSHRESEGQYAYALEEMNGPIARVEDGIIGPYSAELKEEQWFKIPRTSCPALNLHGLGTQLSIVAWIKRKQKSNKECETIAGMWNETNSARQYCLFLNLGIWSSANQVCGHLSSTGAPSPDYRYCMEATIGQTAVPWNEWQQVAVTFDGIWAKAYLNGKLDQRPGLSPYFWPCAIHDGGDQGADFTVGSVFRSGTMGNWFVGQLGGLAVYDHALTPAELHELYVSRSV</sequence>
<dbReference type="EMBL" id="CAJNOR010001570">
    <property type="protein sequence ID" value="CAF1165807.1"/>
    <property type="molecule type" value="Genomic_DNA"/>
</dbReference>
<accession>A0A814IDV6</accession>
<name>A0A814IDV6_ADIRI</name>
<evidence type="ECO:0000313" key="3">
    <source>
        <dbReference type="Proteomes" id="UP000663828"/>
    </source>
</evidence>
<organism evidence="1 4">
    <name type="scientific">Adineta ricciae</name>
    <name type="common">Rotifer</name>
    <dbReference type="NCBI Taxonomy" id="249248"/>
    <lineage>
        <taxon>Eukaryota</taxon>
        <taxon>Metazoa</taxon>
        <taxon>Spiralia</taxon>
        <taxon>Gnathifera</taxon>
        <taxon>Rotifera</taxon>
        <taxon>Eurotatoria</taxon>
        <taxon>Bdelloidea</taxon>
        <taxon>Adinetida</taxon>
        <taxon>Adinetidae</taxon>
        <taxon>Adineta</taxon>
    </lineage>
</organism>
<dbReference type="Proteomes" id="UP000663852">
    <property type="component" value="Unassembled WGS sequence"/>
</dbReference>
<proteinExistence type="predicted"/>
<evidence type="ECO:0000313" key="4">
    <source>
        <dbReference type="Proteomes" id="UP000663852"/>
    </source>
</evidence>
<dbReference type="Gene3D" id="2.60.120.200">
    <property type="match status" value="1"/>
</dbReference>
<gene>
    <name evidence="1" type="ORF">EDS130_LOCUS15921</name>
    <name evidence="2" type="ORF">XAT740_LOCUS21743</name>
</gene>
<protein>
    <recommendedName>
        <fullName evidence="5">LamG domain-containing protein</fullName>
    </recommendedName>
</protein>
<dbReference type="EMBL" id="CAJNOJ010000068">
    <property type="protein sequence ID" value="CAF1021513.1"/>
    <property type="molecule type" value="Genomic_DNA"/>
</dbReference>
<dbReference type="Pfam" id="PF13385">
    <property type="entry name" value="Laminin_G_3"/>
    <property type="match status" value="1"/>
</dbReference>
<dbReference type="SUPFAM" id="SSF49899">
    <property type="entry name" value="Concanavalin A-like lectins/glucanases"/>
    <property type="match status" value="1"/>
</dbReference>